<keyword evidence="3" id="KW-1185">Reference proteome</keyword>
<reference evidence="2" key="1">
    <citation type="submission" date="2023-07" db="EMBL/GenBank/DDBJ databases">
        <title>draft genome sequence of fig (Ficus carica).</title>
        <authorList>
            <person name="Takahashi T."/>
            <person name="Nishimura K."/>
        </authorList>
    </citation>
    <scope>NUCLEOTIDE SEQUENCE</scope>
</reference>
<dbReference type="Proteomes" id="UP001187192">
    <property type="component" value="Unassembled WGS sequence"/>
</dbReference>
<feature type="compositionally biased region" description="Basic and acidic residues" evidence="1">
    <location>
        <begin position="58"/>
        <end position="73"/>
    </location>
</feature>
<feature type="compositionally biased region" description="Gly residues" evidence="1">
    <location>
        <begin position="19"/>
        <end position="33"/>
    </location>
</feature>
<proteinExistence type="predicted"/>
<sequence>MGVVAEGLRGGGKGKGKGKGGGGGEGGRRGMGWGARQRWWRRRQCNPDRGLCRGAAKGMEREGGGGREREGEKGREGVFPLFLYYRARLVAETRHTGSSMSLGSLKLVPRHAYWGEFRVLAILSC</sequence>
<feature type="region of interest" description="Disordered" evidence="1">
    <location>
        <begin position="1"/>
        <end position="35"/>
    </location>
</feature>
<accession>A0AA87ZLK6</accession>
<evidence type="ECO:0000313" key="2">
    <source>
        <dbReference type="EMBL" id="GMN35300.1"/>
    </source>
</evidence>
<gene>
    <name evidence="2" type="ORF">TIFTF001_005213</name>
</gene>
<name>A0AA87ZLK6_FICCA</name>
<comment type="caution">
    <text evidence="2">The sequence shown here is derived from an EMBL/GenBank/DDBJ whole genome shotgun (WGS) entry which is preliminary data.</text>
</comment>
<protein>
    <submittedName>
        <fullName evidence="2">Uncharacterized protein</fullName>
    </submittedName>
</protein>
<feature type="region of interest" description="Disordered" evidence="1">
    <location>
        <begin position="51"/>
        <end position="73"/>
    </location>
</feature>
<evidence type="ECO:0000256" key="1">
    <source>
        <dbReference type="SAM" id="MobiDB-lite"/>
    </source>
</evidence>
<dbReference type="EMBL" id="BTGU01000005">
    <property type="protein sequence ID" value="GMN35300.1"/>
    <property type="molecule type" value="Genomic_DNA"/>
</dbReference>
<dbReference type="AlphaFoldDB" id="A0AA87ZLK6"/>
<evidence type="ECO:0000313" key="3">
    <source>
        <dbReference type="Proteomes" id="UP001187192"/>
    </source>
</evidence>
<organism evidence="2 3">
    <name type="scientific">Ficus carica</name>
    <name type="common">Common fig</name>
    <dbReference type="NCBI Taxonomy" id="3494"/>
    <lineage>
        <taxon>Eukaryota</taxon>
        <taxon>Viridiplantae</taxon>
        <taxon>Streptophyta</taxon>
        <taxon>Embryophyta</taxon>
        <taxon>Tracheophyta</taxon>
        <taxon>Spermatophyta</taxon>
        <taxon>Magnoliopsida</taxon>
        <taxon>eudicotyledons</taxon>
        <taxon>Gunneridae</taxon>
        <taxon>Pentapetalae</taxon>
        <taxon>rosids</taxon>
        <taxon>fabids</taxon>
        <taxon>Rosales</taxon>
        <taxon>Moraceae</taxon>
        <taxon>Ficeae</taxon>
        <taxon>Ficus</taxon>
    </lineage>
</organism>